<sequence length="99" mass="11471">MTSKKQLENPIEDIEGENPEKRVKEVKINHTFVDKYLNVTGGEVHRTEFDENMNGETEVYELRPENAELIAGGFQQSRIFLFGEKILLANLFKETLEEI</sequence>
<dbReference type="Proteomes" id="UP000070344">
    <property type="component" value="Unassembled WGS sequence"/>
</dbReference>
<protein>
    <submittedName>
        <fullName evidence="1">Uncharacterized protein</fullName>
    </submittedName>
</protein>
<reference evidence="1 2" key="1">
    <citation type="journal article" date="2016" name="Sci. Rep.">
        <title>Metabolic traits of an uncultured archaeal lineage -MSBL1- from brine pools of the Red Sea.</title>
        <authorList>
            <person name="Mwirichia R."/>
            <person name="Alam I."/>
            <person name="Rashid M."/>
            <person name="Vinu M."/>
            <person name="Ba-Alawi W."/>
            <person name="Anthony Kamau A."/>
            <person name="Kamanda Ngugi D."/>
            <person name="Goker M."/>
            <person name="Klenk H.P."/>
            <person name="Bajic V."/>
            <person name="Stingl U."/>
        </authorList>
    </citation>
    <scope>NUCLEOTIDE SEQUENCE [LARGE SCALE GENOMIC DNA]</scope>
    <source>
        <strain evidence="1">SCGC-AAA259O05</strain>
    </source>
</reference>
<dbReference type="EMBL" id="LHXV01000014">
    <property type="protein sequence ID" value="KXB01385.1"/>
    <property type="molecule type" value="Genomic_DNA"/>
</dbReference>
<comment type="caution">
    <text evidence="1">The sequence shown here is derived from an EMBL/GenBank/DDBJ whole genome shotgun (WGS) entry which is preliminary data.</text>
</comment>
<accession>A0A133V4L6</accession>
<dbReference type="AlphaFoldDB" id="A0A133V4L6"/>
<keyword evidence="2" id="KW-1185">Reference proteome</keyword>
<evidence type="ECO:0000313" key="1">
    <source>
        <dbReference type="EMBL" id="KXB01385.1"/>
    </source>
</evidence>
<proteinExistence type="predicted"/>
<organism evidence="1 2">
    <name type="scientific">candidate division MSBL1 archaeon SCGC-AAA259O05</name>
    <dbReference type="NCBI Taxonomy" id="1698271"/>
    <lineage>
        <taxon>Archaea</taxon>
        <taxon>Methanobacteriati</taxon>
        <taxon>Methanobacteriota</taxon>
        <taxon>candidate division MSBL1</taxon>
    </lineage>
</organism>
<gene>
    <name evidence="1" type="ORF">AKJ41_01685</name>
</gene>
<evidence type="ECO:0000313" key="2">
    <source>
        <dbReference type="Proteomes" id="UP000070344"/>
    </source>
</evidence>
<name>A0A133V4L6_9EURY</name>